<evidence type="ECO:0000256" key="3">
    <source>
        <dbReference type="ARBA" id="ARBA00022729"/>
    </source>
</evidence>
<sequence length="381" mass="41010">MSRISTSGLTRRSLLKGTAAAGAALVAAPAFVKSALASSGELNFLGWAGYDQFPAVFAEFEKKTGIKVKFTGLGSQDEFVAQAKTGAATNGAFDISEPTADRLASWTDNDFLQPWDEKKANAAGIEPAFLEGMAGEMTSMGGKRISLPSVWGTEALTFNTDDVKLEYGKAKLMDLFDNAYAGKLTLRGHSGLVAAGRALDAEGKLPHKFLDSYKDESKMVANYDAILKFLAPKRANVAQFWSNENEAQGAFRTNGCVIGHCWDTSAAALQAEKFPVAYLAPAEGAMSWLQNFVLLKGAKNLDQAYAWVSWVNSPEGSALWAKAFGSNPCAKGAVELADASQKAFLKAAYPGDALKKLWWQPGQASWFVTRRTEYAKKFMSA</sequence>
<keyword evidence="7" id="KW-1185">Reference proteome</keyword>
<evidence type="ECO:0000256" key="4">
    <source>
        <dbReference type="ARBA" id="ARBA00022764"/>
    </source>
</evidence>
<comment type="subcellular location">
    <subcellularLocation>
        <location evidence="1">Periplasm</location>
    </subcellularLocation>
</comment>
<accession>A0A839ZBL8</accession>
<name>A0A839ZBL8_9HYPH</name>
<dbReference type="PRINTS" id="PR00909">
    <property type="entry name" value="SPERMDNBNDNG"/>
</dbReference>
<evidence type="ECO:0000256" key="2">
    <source>
        <dbReference type="ARBA" id="ARBA00022448"/>
    </source>
</evidence>
<dbReference type="AlphaFoldDB" id="A0A839ZBL8"/>
<protein>
    <submittedName>
        <fullName evidence="6">Spermidine/putrescine transport system substrate-binding protein</fullName>
    </submittedName>
</protein>
<dbReference type="GO" id="GO:0019808">
    <property type="term" value="F:polyamine binding"/>
    <property type="evidence" value="ECO:0007669"/>
    <property type="project" value="InterPro"/>
</dbReference>
<reference evidence="6 7" key="1">
    <citation type="submission" date="2020-08" db="EMBL/GenBank/DDBJ databases">
        <title>Genomic Encyclopedia of Type Strains, Phase IV (KMG-IV): sequencing the most valuable type-strain genomes for metagenomic binning, comparative biology and taxonomic classification.</title>
        <authorList>
            <person name="Goeker M."/>
        </authorList>
    </citation>
    <scope>NUCLEOTIDE SEQUENCE [LARGE SCALE GENOMIC DNA]</scope>
    <source>
        <strain evidence="6 7">DSM 5895</strain>
    </source>
</reference>
<keyword evidence="4" id="KW-0574">Periplasm</keyword>
<evidence type="ECO:0000313" key="7">
    <source>
        <dbReference type="Proteomes" id="UP000533469"/>
    </source>
</evidence>
<dbReference type="PANTHER" id="PTHR30222">
    <property type="entry name" value="SPERMIDINE/PUTRESCINE-BINDING PERIPLASMIC PROTEIN"/>
    <property type="match status" value="1"/>
</dbReference>
<dbReference type="Gene3D" id="3.40.190.10">
    <property type="entry name" value="Periplasmic binding protein-like II"/>
    <property type="match status" value="2"/>
</dbReference>
<dbReference type="Pfam" id="PF13416">
    <property type="entry name" value="SBP_bac_8"/>
    <property type="match status" value="1"/>
</dbReference>
<dbReference type="PANTHER" id="PTHR30222:SF17">
    <property type="entry name" value="SPERMIDINE_PUTRESCINE-BINDING PERIPLASMIC PROTEIN"/>
    <property type="match status" value="1"/>
</dbReference>
<evidence type="ECO:0000256" key="5">
    <source>
        <dbReference type="SAM" id="SignalP"/>
    </source>
</evidence>
<dbReference type="NCBIfam" id="TIGR01409">
    <property type="entry name" value="TAT_signal_seq"/>
    <property type="match status" value="1"/>
</dbReference>
<feature type="chain" id="PRO_5032690192" evidence="5">
    <location>
        <begin position="33"/>
        <end position="381"/>
    </location>
</feature>
<dbReference type="InterPro" id="IPR006311">
    <property type="entry name" value="TAT_signal"/>
</dbReference>
<evidence type="ECO:0000313" key="6">
    <source>
        <dbReference type="EMBL" id="MBB3772180.1"/>
    </source>
</evidence>
<dbReference type="PROSITE" id="PS51318">
    <property type="entry name" value="TAT"/>
    <property type="match status" value="1"/>
</dbReference>
<dbReference type="RefSeq" id="WP_183190654.1">
    <property type="nucleotide sequence ID" value="NZ_JACICD010000005.1"/>
</dbReference>
<dbReference type="InterPro" id="IPR001188">
    <property type="entry name" value="Sperm_putr-bd"/>
</dbReference>
<dbReference type="InterPro" id="IPR006059">
    <property type="entry name" value="SBP"/>
</dbReference>
<keyword evidence="3 5" id="KW-0732">Signal</keyword>
<organism evidence="6 7">
    <name type="scientific">Ancylobacter tetraedralis</name>
    <dbReference type="NCBI Taxonomy" id="217068"/>
    <lineage>
        <taxon>Bacteria</taxon>
        <taxon>Pseudomonadati</taxon>
        <taxon>Pseudomonadota</taxon>
        <taxon>Alphaproteobacteria</taxon>
        <taxon>Hyphomicrobiales</taxon>
        <taxon>Xanthobacteraceae</taxon>
        <taxon>Ancylobacter</taxon>
    </lineage>
</organism>
<feature type="signal peptide" evidence="5">
    <location>
        <begin position="1"/>
        <end position="32"/>
    </location>
</feature>
<evidence type="ECO:0000256" key="1">
    <source>
        <dbReference type="ARBA" id="ARBA00004418"/>
    </source>
</evidence>
<proteinExistence type="predicted"/>
<dbReference type="SUPFAM" id="SSF53850">
    <property type="entry name" value="Periplasmic binding protein-like II"/>
    <property type="match status" value="1"/>
</dbReference>
<keyword evidence="2" id="KW-0813">Transport</keyword>
<dbReference type="InterPro" id="IPR019546">
    <property type="entry name" value="TAT_signal_bac_arc"/>
</dbReference>
<gene>
    <name evidence="6" type="ORF">FHS55_002792</name>
</gene>
<dbReference type="EMBL" id="JACICD010000005">
    <property type="protein sequence ID" value="MBB3772180.1"/>
    <property type="molecule type" value="Genomic_DNA"/>
</dbReference>
<dbReference type="GO" id="GO:0015846">
    <property type="term" value="P:polyamine transport"/>
    <property type="evidence" value="ECO:0007669"/>
    <property type="project" value="InterPro"/>
</dbReference>
<dbReference type="Proteomes" id="UP000533469">
    <property type="component" value="Unassembled WGS sequence"/>
</dbReference>
<dbReference type="GO" id="GO:0042597">
    <property type="term" value="C:periplasmic space"/>
    <property type="evidence" value="ECO:0007669"/>
    <property type="project" value="UniProtKB-SubCell"/>
</dbReference>
<comment type="caution">
    <text evidence="6">The sequence shown here is derived from an EMBL/GenBank/DDBJ whole genome shotgun (WGS) entry which is preliminary data.</text>
</comment>